<accession>A0A6H1P9J8</accession>
<evidence type="ECO:0000313" key="4">
    <source>
        <dbReference type="Proteomes" id="UP000501868"/>
    </source>
</evidence>
<evidence type="ECO:0000313" key="3">
    <source>
        <dbReference type="EMBL" id="QIZ10082.1"/>
    </source>
</evidence>
<feature type="domain" description="LysM" evidence="2">
    <location>
        <begin position="362"/>
        <end position="406"/>
    </location>
</feature>
<feature type="region of interest" description="Disordered" evidence="1">
    <location>
        <begin position="239"/>
        <end position="292"/>
    </location>
</feature>
<dbReference type="Pfam" id="PF20918">
    <property type="entry name" value="SPOCS_spoVID-N"/>
    <property type="match status" value="1"/>
</dbReference>
<evidence type="ECO:0000259" key="2">
    <source>
        <dbReference type="PROSITE" id="PS51782"/>
    </source>
</evidence>
<dbReference type="CDD" id="cd00118">
    <property type="entry name" value="LysM"/>
    <property type="match status" value="1"/>
</dbReference>
<dbReference type="PANTHER" id="PTHR33734:SF36">
    <property type="entry name" value="STAGE VI SPORULATION PROTEIN D"/>
    <property type="match status" value="1"/>
</dbReference>
<dbReference type="InterPro" id="IPR048862">
    <property type="entry name" value="SPOCS_spoVID_N"/>
</dbReference>
<dbReference type="AlphaFoldDB" id="A0A6H1P9J8"/>
<feature type="compositionally biased region" description="Polar residues" evidence="1">
    <location>
        <begin position="273"/>
        <end position="291"/>
    </location>
</feature>
<dbReference type="InterPro" id="IPR036779">
    <property type="entry name" value="LysM_dom_sf"/>
</dbReference>
<feature type="compositionally biased region" description="Basic residues" evidence="1">
    <location>
        <begin position="331"/>
        <end position="341"/>
    </location>
</feature>
<reference evidence="3 4" key="2">
    <citation type="submission" date="2020-04" db="EMBL/GenBank/DDBJ databases">
        <authorList>
            <person name="Fomenkov A."/>
            <person name="Anton B.P."/>
            <person name="Roberts R.J."/>
        </authorList>
    </citation>
    <scope>NUCLEOTIDE SEQUENCE [LARGE SCALE GENOMIC DNA]</scope>
    <source>
        <strain evidence="3 4">S2</strain>
    </source>
</reference>
<proteinExistence type="predicted"/>
<feature type="region of interest" description="Disordered" evidence="1">
    <location>
        <begin position="307"/>
        <end position="341"/>
    </location>
</feature>
<dbReference type="SUPFAM" id="SSF54106">
    <property type="entry name" value="LysM domain"/>
    <property type="match status" value="1"/>
</dbReference>
<dbReference type="GO" id="GO:0008932">
    <property type="term" value="F:lytic endotransglycosylase activity"/>
    <property type="evidence" value="ECO:0007669"/>
    <property type="project" value="TreeGrafter"/>
</dbReference>
<dbReference type="PANTHER" id="PTHR33734">
    <property type="entry name" value="LYSM DOMAIN-CONTAINING GPI-ANCHORED PROTEIN 2"/>
    <property type="match status" value="1"/>
</dbReference>
<dbReference type="Pfam" id="PF01476">
    <property type="entry name" value="LysM"/>
    <property type="match status" value="1"/>
</dbReference>
<sequence>MSQENQSCLRFSLEESLWFRKGQEVEELVSISLDPDITIQENDQYVTIRGSLELTGEYKSYEPTNENQDEEVTSQKFVERVDAREGGNCEFSHRFPVDITIPNNRIQSIYDIDVLVESFDYSIPERSCLKLAAELTISGLYGIEQQHKQQQQPQEEVVELELIPRSEIEFFEEDDEEIEVELASVQSSYQDNFLFEAEARKPQEEDESVEILPKFPTFNYQPQEDVEEEANQPSLDFVEARSEASKPSLDFVEARSEASKPAWEFEETRSEASKPTWNFQEARSEASQPAETIQPEVVEVEPAPPPTAQFEEEVHPAEESSSAHEEAPPKNIKKKKAPKKKSMTLTEFFARKDESSAQAKVKVCIVQKGDTVNSVADRYDVSVQNLMRINNLELSQDIFEGQVLYIPGSLTKK</sequence>
<dbReference type="EMBL" id="CP051128">
    <property type="protein sequence ID" value="QIZ10082.1"/>
    <property type="molecule type" value="Genomic_DNA"/>
</dbReference>
<dbReference type="InterPro" id="IPR018392">
    <property type="entry name" value="LysM"/>
</dbReference>
<organism evidence="3 4">
    <name type="scientific">Priestia megaterium</name>
    <name type="common">Bacillus megaterium</name>
    <dbReference type="NCBI Taxonomy" id="1404"/>
    <lineage>
        <taxon>Bacteria</taxon>
        <taxon>Bacillati</taxon>
        <taxon>Bacillota</taxon>
        <taxon>Bacilli</taxon>
        <taxon>Bacillales</taxon>
        <taxon>Bacillaceae</taxon>
        <taxon>Priestia</taxon>
    </lineage>
</organism>
<protein>
    <submittedName>
        <fullName evidence="3">Stage VI sporulation protein D</fullName>
    </submittedName>
</protein>
<dbReference type="Gene3D" id="3.10.350.10">
    <property type="entry name" value="LysM domain"/>
    <property type="match status" value="1"/>
</dbReference>
<dbReference type="Proteomes" id="UP000501868">
    <property type="component" value="Chromosome"/>
</dbReference>
<name>A0A6H1P9J8_PRIMG</name>
<dbReference type="NCBIfam" id="TIGR02907">
    <property type="entry name" value="spore_VI_D"/>
    <property type="match status" value="1"/>
</dbReference>
<dbReference type="InterPro" id="IPR014256">
    <property type="entry name" value="Spore_VI_D"/>
</dbReference>
<dbReference type="SMART" id="SM00257">
    <property type="entry name" value="LysM"/>
    <property type="match status" value="1"/>
</dbReference>
<dbReference type="PROSITE" id="PS51782">
    <property type="entry name" value="LYSM"/>
    <property type="match status" value="1"/>
</dbReference>
<reference evidence="3 4" key="1">
    <citation type="submission" date="2020-04" db="EMBL/GenBank/DDBJ databases">
        <title>Genome-Wide Identification of 5-Methylcytosine Sites in Bacterial Genomes By High-Throughput Sequencing of MspJI Restriction Fragments.</title>
        <authorList>
            <person name="Wu V."/>
        </authorList>
    </citation>
    <scope>NUCLEOTIDE SEQUENCE [LARGE SCALE GENOMIC DNA]</scope>
    <source>
        <strain evidence="3 4">S2</strain>
    </source>
</reference>
<feature type="compositionally biased region" description="Basic and acidic residues" evidence="1">
    <location>
        <begin position="312"/>
        <end position="328"/>
    </location>
</feature>
<evidence type="ECO:0000256" key="1">
    <source>
        <dbReference type="SAM" id="MobiDB-lite"/>
    </source>
</evidence>
<gene>
    <name evidence="3" type="primary">spoVID</name>
    <name evidence="3" type="ORF">HFZ78_28010</name>
</gene>